<dbReference type="Pfam" id="PF00156">
    <property type="entry name" value="Pribosyltran"/>
    <property type="match status" value="1"/>
</dbReference>
<dbReference type="EMBL" id="ML120445">
    <property type="protein sequence ID" value="RPA93881.1"/>
    <property type="molecule type" value="Genomic_DNA"/>
</dbReference>
<dbReference type="GO" id="GO:0046132">
    <property type="term" value="P:pyrimidine ribonucleoside biosynthetic process"/>
    <property type="evidence" value="ECO:0007669"/>
    <property type="project" value="TreeGrafter"/>
</dbReference>
<feature type="non-terminal residue" evidence="12">
    <location>
        <position position="234"/>
    </location>
</feature>
<comment type="similarity">
    <text evidence="3">Belongs to the purine/pyrimidine phosphoribosyltransferase family. PyrE subfamily.</text>
</comment>
<evidence type="ECO:0000259" key="11">
    <source>
        <dbReference type="Pfam" id="PF00156"/>
    </source>
</evidence>
<dbReference type="CDD" id="cd06223">
    <property type="entry name" value="PRTases_typeI"/>
    <property type="match status" value="1"/>
</dbReference>
<keyword evidence="13" id="KW-1185">Reference proteome</keyword>
<evidence type="ECO:0000256" key="5">
    <source>
        <dbReference type="ARBA" id="ARBA00011971"/>
    </source>
</evidence>
<dbReference type="SUPFAM" id="SSF53271">
    <property type="entry name" value="PRTase-like"/>
    <property type="match status" value="1"/>
</dbReference>
<dbReference type="FunFam" id="3.40.50.2020:FF:000008">
    <property type="entry name" value="Orotate phosphoribosyltransferase"/>
    <property type="match status" value="1"/>
</dbReference>
<dbReference type="GO" id="GO:0005737">
    <property type="term" value="C:cytoplasm"/>
    <property type="evidence" value="ECO:0007669"/>
    <property type="project" value="TreeGrafter"/>
</dbReference>
<evidence type="ECO:0000256" key="1">
    <source>
        <dbReference type="ARBA" id="ARBA00003769"/>
    </source>
</evidence>
<evidence type="ECO:0000256" key="9">
    <source>
        <dbReference type="ARBA" id="ARBA00022975"/>
    </source>
</evidence>
<dbReference type="STRING" id="1336337.A0A3N4JB41"/>
<keyword evidence="9" id="KW-0665">Pyrimidine biosynthesis</keyword>
<comment type="subunit">
    <text evidence="4">Homodimer.</text>
</comment>
<comment type="catalytic activity">
    <reaction evidence="10">
        <text>orotidine 5'-phosphate + diphosphate = orotate + 5-phospho-alpha-D-ribose 1-diphosphate</text>
        <dbReference type="Rhea" id="RHEA:10380"/>
        <dbReference type="ChEBI" id="CHEBI:30839"/>
        <dbReference type="ChEBI" id="CHEBI:33019"/>
        <dbReference type="ChEBI" id="CHEBI:57538"/>
        <dbReference type="ChEBI" id="CHEBI:58017"/>
        <dbReference type="EC" id="2.4.2.10"/>
    </reaction>
</comment>
<dbReference type="Gene3D" id="3.40.50.2020">
    <property type="match status" value="1"/>
</dbReference>
<evidence type="ECO:0000256" key="7">
    <source>
        <dbReference type="ARBA" id="ARBA00022676"/>
    </source>
</evidence>
<comment type="function">
    <text evidence="1">Catalyzes the transfer of a ribosyl phosphate group from 5-phosphoribose 1-diphosphate to orotate, leading to the formation of orotidine monophosphate (OMP).</text>
</comment>
<keyword evidence="7 12" id="KW-0328">Glycosyltransferase</keyword>
<protein>
    <recommendedName>
        <fullName evidence="6">Orotate phosphoribosyltransferase</fullName>
        <ecNumber evidence="5">2.4.2.10</ecNumber>
    </recommendedName>
</protein>
<evidence type="ECO:0000313" key="13">
    <source>
        <dbReference type="Proteomes" id="UP000276215"/>
    </source>
</evidence>
<dbReference type="GO" id="GO:0004588">
    <property type="term" value="F:orotate phosphoribosyltransferase activity"/>
    <property type="evidence" value="ECO:0007669"/>
    <property type="project" value="UniProtKB-EC"/>
</dbReference>
<dbReference type="InterPro" id="IPR000836">
    <property type="entry name" value="PRTase_dom"/>
</dbReference>
<dbReference type="PANTHER" id="PTHR46683:SF1">
    <property type="entry name" value="OROTATE PHOSPHORIBOSYLTRANSFERASE 1-RELATED"/>
    <property type="match status" value="1"/>
</dbReference>
<dbReference type="InterPro" id="IPR029057">
    <property type="entry name" value="PRTase-like"/>
</dbReference>
<dbReference type="InterPro" id="IPR023031">
    <property type="entry name" value="OPRT"/>
</dbReference>
<evidence type="ECO:0000256" key="8">
    <source>
        <dbReference type="ARBA" id="ARBA00022679"/>
    </source>
</evidence>
<accession>A0A3N4JB41</accession>
<name>A0A3N4JB41_9PEZI</name>
<dbReference type="OrthoDB" id="5553476at2759"/>
<dbReference type="GO" id="GO:0006207">
    <property type="term" value="P:'de novo' pyrimidine nucleobase biosynthetic process"/>
    <property type="evidence" value="ECO:0007669"/>
    <property type="project" value="TreeGrafter"/>
</dbReference>
<feature type="domain" description="Phosphoribosyltransferase" evidence="11">
    <location>
        <begin position="72"/>
        <end position="172"/>
    </location>
</feature>
<evidence type="ECO:0000256" key="3">
    <source>
        <dbReference type="ARBA" id="ARBA00006340"/>
    </source>
</evidence>
<dbReference type="InterPro" id="IPR004467">
    <property type="entry name" value="Or_phspho_trans_dom"/>
</dbReference>
<dbReference type="HAMAP" id="MF_01208">
    <property type="entry name" value="PyrE"/>
    <property type="match status" value="1"/>
</dbReference>
<sequence length="234" mass="25164">STPSTPPLPPFKQAFLKTLLDSKILTFGTFTLKSGRESPYFFNAGHFNTGALLTSLGAAYASTIRTSTSLPEFDVIFGPAYKGIPLATIALAKLYELAPERYGDVGYAFDRKEVKDHGEGGRMVGMGLKGKRVLVIDDVITAGTAIRSAVSAIAEAGGVVVGIVVALDRMERIGGVVGAEEEEKKESAIMEVKKEMGVEVLAILNLEELIVGVTDEGDKKRMAEYRRRYGAVEE</sequence>
<evidence type="ECO:0000256" key="4">
    <source>
        <dbReference type="ARBA" id="ARBA00011738"/>
    </source>
</evidence>
<evidence type="ECO:0000256" key="10">
    <source>
        <dbReference type="ARBA" id="ARBA00049126"/>
    </source>
</evidence>
<evidence type="ECO:0000256" key="2">
    <source>
        <dbReference type="ARBA" id="ARBA00004889"/>
    </source>
</evidence>
<evidence type="ECO:0000256" key="6">
    <source>
        <dbReference type="ARBA" id="ARBA00014769"/>
    </source>
</evidence>
<dbReference type="EC" id="2.4.2.10" evidence="5"/>
<feature type="non-terminal residue" evidence="12">
    <location>
        <position position="1"/>
    </location>
</feature>
<evidence type="ECO:0000313" key="12">
    <source>
        <dbReference type="EMBL" id="RPA93881.1"/>
    </source>
</evidence>
<comment type="pathway">
    <text evidence="2">Pyrimidine metabolism; UMP biosynthesis via de novo pathway; UMP from orotate: step 1/2.</text>
</comment>
<reference evidence="12 13" key="1">
    <citation type="journal article" date="2018" name="Nat. Ecol. Evol.">
        <title>Pezizomycetes genomes reveal the molecular basis of ectomycorrhizal truffle lifestyle.</title>
        <authorList>
            <person name="Murat C."/>
            <person name="Payen T."/>
            <person name="Noel B."/>
            <person name="Kuo A."/>
            <person name="Morin E."/>
            <person name="Chen J."/>
            <person name="Kohler A."/>
            <person name="Krizsan K."/>
            <person name="Balestrini R."/>
            <person name="Da Silva C."/>
            <person name="Montanini B."/>
            <person name="Hainaut M."/>
            <person name="Levati E."/>
            <person name="Barry K.W."/>
            <person name="Belfiori B."/>
            <person name="Cichocki N."/>
            <person name="Clum A."/>
            <person name="Dockter R.B."/>
            <person name="Fauchery L."/>
            <person name="Guy J."/>
            <person name="Iotti M."/>
            <person name="Le Tacon F."/>
            <person name="Lindquist E.A."/>
            <person name="Lipzen A."/>
            <person name="Malagnac F."/>
            <person name="Mello A."/>
            <person name="Molinier V."/>
            <person name="Miyauchi S."/>
            <person name="Poulain J."/>
            <person name="Riccioni C."/>
            <person name="Rubini A."/>
            <person name="Sitrit Y."/>
            <person name="Splivallo R."/>
            <person name="Traeger S."/>
            <person name="Wang M."/>
            <person name="Zifcakova L."/>
            <person name="Wipf D."/>
            <person name="Zambonelli A."/>
            <person name="Paolocci F."/>
            <person name="Nowrousian M."/>
            <person name="Ottonello S."/>
            <person name="Baldrian P."/>
            <person name="Spatafora J.W."/>
            <person name="Henrissat B."/>
            <person name="Nagy L.G."/>
            <person name="Aury J.M."/>
            <person name="Wincker P."/>
            <person name="Grigoriev I.V."/>
            <person name="Bonfante P."/>
            <person name="Martin F.M."/>
        </authorList>
    </citation>
    <scope>NUCLEOTIDE SEQUENCE [LARGE SCALE GENOMIC DNA]</scope>
    <source>
        <strain evidence="12 13">120613-1</strain>
    </source>
</reference>
<dbReference type="AlphaFoldDB" id="A0A3N4JB41"/>
<organism evidence="12 13">
    <name type="scientific">Choiromyces venosus 120613-1</name>
    <dbReference type="NCBI Taxonomy" id="1336337"/>
    <lineage>
        <taxon>Eukaryota</taxon>
        <taxon>Fungi</taxon>
        <taxon>Dikarya</taxon>
        <taxon>Ascomycota</taxon>
        <taxon>Pezizomycotina</taxon>
        <taxon>Pezizomycetes</taxon>
        <taxon>Pezizales</taxon>
        <taxon>Tuberaceae</taxon>
        <taxon>Choiromyces</taxon>
    </lineage>
</organism>
<keyword evidence="8 12" id="KW-0808">Transferase</keyword>
<dbReference type="PANTHER" id="PTHR46683">
    <property type="entry name" value="OROTATE PHOSPHORIBOSYLTRANSFERASE 1-RELATED"/>
    <property type="match status" value="1"/>
</dbReference>
<dbReference type="NCBIfam" id="TIGR00336">
    <property type="entry name" value="pyrE"/>
    <property type="match status" value="1"/>
</dbReference>
<dbReference type="Proteomes" id="UP000276215">
    <property type="component" value="Unassembled WGS sequence"/>
</dbReference>
<dbReference type="GO" id="GO:0044205">
    <property type="term" value="P:'de novo' UMP biosynthetic process"/>
    <property type="evidence" value="ECO:0007669"/>
    <property type="project" value="UniProtKB-UniPathway"/>
</dbReference>
<proteinExistence type="inferred from homology"/>
<gene>
    <name evidence="12" type="ORF">L873DRAFT_1631564</name>
</gene>
<dbReference type="UniPathway" id="UPA00070">
    <property type="reaction ID" value="UER00119"/>
</dbReference>